<name>A0A0F9X2R2_9ZZZZ</name>
<dbReference type="GO" id="GO:0006537">
    <property type="term" value="P:glutamate biosynthetic process"/>
    <property type="evidence" value="ECO:0007669"/>
    <property type="project" value="UniProtKB-KW"/>
</dbReference>
<dbReference type="Gene3D" id="2.160.20.60">
    <property type="entry name" value="Glutamate synthase, alpha subunit, C-terminal domain"/>
    <property type="match status" value="1"/>
</dbReference>
<keyword evidence="5" id="KW-0028">Amino-acid biosynthesis</keyword>
<evidence type="ECO:0000256" key="2">
    <source>
        <dbReference type="ARBA" id="ARBA00001927"/>
    </source>
</evidence>
<evidence type="ECO:0000256" key="15">
    <source>
        <dbReference type="ARBA" id="ARBA00023164"/>
    </source>
</evidence>
<dbReference type="FunFam" id="2.160.20.60:FF:000002">
    <property type="entry name" value="Glutamate synthase, large subunit"/>
    <property type="match status" value="1"/>
</dbReference>
<keyword evidence="11" id="KW-0315">Glutamine amidotransferase</keyword>
<dbReference type="SUPFAM" id="SSF69336">
    <property type="entry name" value="Alpha subunit of glutamate synthase, C-terminal domain"/>
    <property type="match status" value="1"/>
</dbReference>
<dbReference type="EMBL" id="LAZR01000089">
    <property type="protein sequence ID" value="KKN93096.1"/>
    <property type="molecule type" value="Genomic_DNA"/>
</dbReference>
<comment type="caution">
    <text evidence="20">The sequence shown here is derived from an EMBL/GenBank/DDBJ whole genome shotgun (WGS) entry which is preliminary data.</text>
</comment>
<keyword evidence="16" id="KW-0003">3Fe-4S</keyword>
<dbReference type="InterPro" id="IPR036485">
    <property type="entry name" value="Glu_synth_asu_C_sf"/>
</dbReference>
<comment type="cofactor">
    <cofactor evidence="2">
        <name>[3Fe-4S] cluster</name>
        <dbReference type="ChEBI" id="CHEBI:21137"/>
    </cofactor>
</comment>
<dbReference type="InterPro" id="IPR002489">
    <property type="entry name" value="Glu_synth_asu_C"/>
</dbReference>
<dbReference type="CDD" id="cd02808">
    <property type="entry name" value="GltS_FMN"/>
    <property type="match status" value="1"/>
</dbReference>
<organism evidence="20">
    <name type="scientific">marine sediment metagenome</name>
    <dbReference type="NCBI Taxonomy" id="412755"/>
    <lineage>
        <taxon>unclassified sequences</taxon>
        <taxon>metagenomes</taxon>
        <taxon>ecological metagenomes</taxon>
    </lineage>
</organism>
<evidence type="ECO:0000256" key="18">
    <source>
        <dbReference type="ARBA" id="ARBA00053198"/>
    </source>
</evidence>
<keyword evidence="8" id="KW-0479">Metal-binding</keyword>
<dbReference type="InterPro" id="IPR013785">
    <property type="entry name" value="Aldolase_TIM"/>
</dbReference>
<evidence type="ECO:0000256" key="12">
    <source>
        <dbReference type="ARBA" id="ARBA00023002"/>
    </source>
</evidence>
<evidence type="ECO:0000256" key="11">
    <source>
        <dbReference type="ARBA" id="ARBA00022962"/>
    </source>
</evidence>
<dbReference type="CDD" id="cd00982">
    <property type="entry name" value="gltB_C"/>
    <property type="match status" value="1"/>
</dbReference>
<dbReference type="NCBIfam" id="NF008730">
    <property type="entry name" value="PRK11750.1"/>
    <property type="match status" value="1"/>
</dbReference>
<evidence type="ECO:0000256" key="6">
    <source>
        <dbReference type="ARBA" id="ARBA00022630"/>
    </source>
</evidence>
<dbReference type="Pfam" id="PF04898">
    <property type="entry name" value="Glu_syn_central"/>
    <property type="match status" value="1"/>
</dbReference>
<comment type="cofactor">
    <cofactor evidence="1">
        <name>FMN</name>
        <dbReference type="ChEBI" id="CHEBI:58210"/>
    </cofactor>
</comment>
<dbReference type="InterPro" id="IPR006982">
    <property type="entry name" value="Glu_synth_centr_N"/>
</dbReference>
<dbReference type="InterPro" id="IPR017932">
    <property type="entry name" value="GATase_2_dom"/>
</dbReference>
<evidence type="ECO:0000256" key="14">
    <source>
        <dbReference type="ARBA" id="ARBA00023014"/>
    </source>
</evidence>
<dbReference type="PROSITE" id="PS51278">
    <property type="entry name" value="GATASE_TYPE_2"/>
    <property type="match status" value="1"/>
</dbReference>
<evidence type="ECO:0000256" key="8">
    <source>
        <dbReference type="ARBA" id="ARBA00022723"/>
    </source>
</evidence>
<dbReference type="CDD" id="cd00713">
    <property type="entry name" value="GltS"/>
    <property type="match status" value="1"/>
</dbReference>
<evidence type="ECO:0000256" key="7">
    <source>
        <dbReference type="ARBA" id="ARBA00022643"/>
    </source>
</evidence>
<keyword evidence="12" id="KW-0560">Oxidoreductase</keyword>
<dbReference type="PANTHER" id="PTHR11938">
    <property type="entry name" value="FAD NADPH DEHYDROGENASE/OXIDOREDUCTASE"/>
    <property type="match status" value="1"/>
</dbReference>
<dbReference type="InterPro" id="IPR029055">
    <property type="entry name" value="Ntn_hydrolases_N"/>
</dbReference>
<keyword evidence="13" id="KW-0408">Iron</keyword>
<evidence type="ECO:0000256" key="13">
    <source>
        <dbReference type="ARBA" id="ARBA00023004"/>
    </source>
</evidence>
<dbReference type="SUPFAM" id="SSF51395">
    <property type="entry name" value="FMN-linked oxidoreductases"/>
    <property type="match status" value="1"/>
</dbReference>
<evidence type="ECO:0000256" key="1">
    <source>
        <dbReference type="ARBA" id="ARBA00001917"/>
    </source>
</evidence>
<dbReference type="Pfam" id="PF01645">
    <property type="entry name" value="Glu_synthase"/>
    <property type="match status" value="1"/>
</dbReference>
<dbReference type="GO" id="GO:0019676">
    <property type="term" value="P:ammonia assimilation cycle"/>
    <property type="evidence" value="ECO:0007669"/>
    <property type="project" value="TreeGrafter"/>
</dbReference>
<accession>A0A0F9X2R2</accession>
<comment type="function">
    <text evidence="18">Catalyzes the conversion of L-glutamine and 2-oxoglutarate into two molecules of L-glutamate.</text>
</comment>
<dbReference type="Gene3D" id="3.60.20.10">
    <property type="entry name" value="Glutamine Phosphoribosylpyrophosphate, subunit 1, domain 1"/>
    <property type="match status" value="1"/>
</dbReference>
<protein>
    <recommendedName>
        <fullName evidence="19">Glutamine amidotransferase type-2 domain-containing protein</fullName>
    </recommendedName>
</protein>
<keyword evidence="7" id="KW-0288">FMN</keyword>
<evidence type="ECO:0000256" key="4">
    <source>
        <dbReference type="ARBA" id="ARBA00009716"/>
    </source>
</evidence>
<dbReference type="PANTHER" id="PTHR11938:SF148">
    <property type="entry name" value="GLUTAMATE SYNTHASE [NADPH] LARGE CHAIN"/>
    <property type="match status" value="1"/>
</dbReference>
<evidence type="ECO:0000259" key="19">
    <source>
        <dbReference type="PROSITE" id="PS51278"/>
    </source>
</evidence>
<keyword evidence="9" id="KW-0274">FAD</keyword>
<keyword evidence="15" id="KW-0314">Glutamate biosynthesis</keyword>
<dbReference type="Pfam" id="PF01493">
    <property type="entry name" value="GXGXG"/>
    <property type="match status" value="1"/>
</dbReference>
<dbReference type="GO" id="GO:0051538">
    <property type="term" value="F:3 iron, 4 sulfur cluster binding"/>
    <property type="evidence" value="ECO:0007669"/>
    <property type="project" value="UniProtKB-KW"/>
</dbReference>
<dbReference type="FunFam" id="3.20.20.70:FF:000109">
    <property type="entry name" value="Glutamate synthase, large subunit"/>
    <property type="match status" value="1"/>
</dbReference>
<evidence type="ECO:0000256" key="16">
    <source>
        <dbReference type="ARBA" id="ARBA00023291"/>
    </source>
</evidence>
<dbReference type="FunFam" id="3.60.20.10:FF:000001">
    <property type="entry name" value="Glutamate synthase, large subunit"/>
    <property type="match status" value="1"/>
</dbReference>
<feature type="domain" description="Glutamine amidotransferase type-2" evidence="19">
    <location>
        <begin position="15"/>
        <end position="405"/>
    </location>
</feature>
<evidence type="ECO:0000256" key="10">
    <source>
        <dbReference type="ARBA" id="ARBA00022857"/>
    </source>
</evidence>
<keyword evidence="14" id="KW-0411">Iron-sulfur</keyword>
<evidence type="ECO:0000313" key="20">
    <source>
        <dbReference type="EMBL" id="KKN93096.1"/>
    </source>
</evidence>
<evidence type="ECO:0000256" key="5">
    <source>
        <dbReference type="ARBA" id="ARBA00022605"/>
    </source>
</evidence>
<keyword evidence="10" id="KW-0521">NADP</keyword>
<comment type="similarity">
    <text evidence="4">Belongs to the glutamate synthase family.</text>
</comment>
<proteinExistence type="inferred from homology"/>
<sequence>MKAGLYQPDQFKDNCGFGLIAHMEGQPSHHLLKTAIEALTCMTHRGGINADGKTGDGCGLLIQKPDQFLRAVAQEALSVSLPEQYAVGMVFMGATDAATNAAKQAFADAFADQGLNALGWRPVPVDESVLGPLALSSMPRIEQVFISGEGLDDQQFGTKLFYARRKAEIAMHGDSDFYVCSLSHKVISYKGLMMPADLDRFYPELSDSRMETAISVFHQRFSTNTLPKWPLAQPFRLIAHNGEINTITANRNWAHARRNKFTNDLLPDLDSLAPLVNVTGSDSSSMDNMLELLITGGMDLFRAIRMVVPPAWQNVETIDADLRAFYEFNSMHMEAWDGPAGIVLTEGRYAVCLLDRNGLRPARYVVTKNGYITLASEIGVWDYQPEDVISKGRVGPGQILAVDTQTGEVLHTADVEGRLKSRHPYRKWLKEKALRIQATLDDRDHGSEFMEPERLKQYMKMFQVTFEERDQVLRPLAENGQEAVGSMGDDTPMAVLSGRVRSVYDYFRQQFAQVTNPAIDPLRESIVMSLETCLGAERNVFEETADHANRAILSTPIVSPAKWRTLMTMDRPGFAHQFIDLNAAESVPLSEAVAAIARQAEAAVREGKTLLVLSDRNVREGMLPVHAALAVGAVHHHLIAQGLRCDCNILVETATARDPHHYAVLIGFGASAVYPYLAYEVLGDLIRTGEVIGDLFEVFKSYRKGISKGLMKILSKMGISTVVSYRGAQLFEAVGLADEIVDVCFKGVASRIQGARFSDLQAEQALLAKEAWNPRKSIQQGGLLKFVFGGEYHAYNPDVVRSLQDAVQGDSYDKYLEYAALVNNRPVASLRDLLKLREDQTPIPLDQVEPLEMLFKRFDSAGISLGALSPEAHEAIAEAMNRLGARSNSGEGGEDPARYRTERSSKIKQIASGRFGVTPEYLVNAEVLQIKVAQGAKPGEGGQLPGGKVNELIARLRYAVPGVTLISPPPHHDIYSIEDLAQLIFDLKQVNPAALVSVKLVSEPGVGTIAAGVAKAYADLITISGYDGGTGASPLTSIRYAGSPWELGLSEAHQTLRGNDLRGKVRVQTDGGLKTGLDVIKAAILGAESFGFGTAPMIALGCKYLRICHLNNCATGVATQNKHLRDNHYIGTVEMVMNFFTYVATETREWMARLGVSRLQDLIGRTDLLEILPGNTSKQQNLDLRPLLYSDDVPADKPQYCETPRNAPFDKGLTAEKMVSMARPCIDGLTGGEFEMRLTNCDRSIGARVSGEIAKVHGNLGMIKAPVTFRFKGTAGQSFGVWNAGGLHMYLEGDANDYVGKGMTAGKLVIVSPKGSPFRSEDTSIIGNTCLYGATGGKLFAAGIAGERFAVRNSGCHAVIEGAGDHCCEYMTGGMVCVLGPTGHNFGAGMTGGFAYVLDQDNGFFDRLNHELVELHRISSESMEAYRSHLTQVLTEYVSETDSAWGAEVLDNLDNYIRRFWLVKPKAASLRALLTTTLANPQ</sequence>
<dbReference type="Gene3D" id="3.20.20.70">
    <property type="entry name" value="Aldolase class I"/>
    <property type="match status" value="2"/>
</dbReference>
<dbReference type="InterPro" id="IPR002932">
    <property type="entry name" value="Glu_synthdom"/>
</dbReference>
<evidence type="ECO:0000256" key="17">
    <source>
        <dbReference type="ARBA" id="ARBA00029440"/>
    </source>
</evidence>
<dbReference type="GO" id="GO:0015930">
    <property type="term" value="F:glutamate synthase activity"/>
    <property type="evidence" value="ECO:0007669"/>
    <property type="project" value="InterPro"/>
</dbReference>
<comment type="cofactor">
    <cofactor evidence="3">
        <name>FAD</name>
        <dbReference type="ChEBI" id="CHEBI:57692"/>
    </cofactor>
</comment>
<dbReference type="InterPro" id="IPR050711">
    <property type="entry name" value="ET-N_metabolism_enzyme"/>
</dbReference>
<reference evidence="20" key="1">
    <citation type="journal article" date="2015" name="Nature">
        <title>Complex archaea that bridge the gap between prokaryotes and eukaryotes.</title>
        <authorList>
            <person name="Spang A."/>
            <person name="Saw J.H."/>
            <person name="Jorgensen S.L."/>
            <person name="Zaremba-Niedzwiedzka K."/>
            <person name="Martijn J."/>
            <person name="Lind A.E."/>
            <person name="van Eijk R."/>
            <person name="Schleper C."/>
            <person name="Guy L."/>
            <person name="Ettema T.J."/>
        </authorList>
    </citation>
    <scope>NUCLEOTIDE SEQUENCE</scope>
</reference>
<dbReference type="FunFam" id="3.20.20.70:FF:000061">
    <property type="entry name" value="Glutamate synthase large subunit"/>
    <property type="match status" value="1"/>
</dbReference>
<evidence type="ECO:0000256" key="9">
    <source>
        <dbReference type="ARBA" id="ARBA00022827"/>
    </source>
</evidence>
<evidence type="ECO:0000256" key="3">
    <source>
        <dbReference type="ARBA" id="ARBA00001974"/>
    </source>
</evidence>
<dbReference type="GO" id="GO:0046872">
    <property type="term" value="F:metal ion binding"/>
    <property type="evidence" value="ECO:0007669"/>
    <property type="project" value="UniProtKB-KW"/>
</dbReference>
<dbReference type="SUPFAM" id="SSF56235">
    <property type="entry name" value="N-terminal nucleophile aminohydrolases (Ntn hydrolases)"/>
    <property type="match status" value="1"/>
</dbReference>
<comment type="pathway">
    <text evidence="17">Amino-acid biosynthesis.</text>
</comment>
<gene>
    <name evidence="20" type="ORF">LCGC14_0201850</name>
</gene>
<dbReference type="Pfam" id="PF00310">
    <property type="entry name" value="GATase_2"/>
    <property type="match status" value="1"/>
</dbReference>
<keyword evidence="6" id="KW-0285">Flavoprotein</keyword>